<dbReference type="AlphaFoldDB" id="A0AAW0CS79"/>
<reference evidence="2 3" key="1">
    <citation type="submission" date="2024-01" db="EMBL/GenBank/DDBJ databases">
        <title>A draft genome for a cacao thread blight-causing isolate of Paramarasmius palmivorus.</title>
        <authorList>
            <person name="Baruah I.K."/>
            <person name="Bukari Y."/>
            <person name="Amoako-Attah I."/>
            <person name="Meinhardt L.W."/>
            <person name="Bailey B.A."/>
            <person name="Cohen S.P."/>
        </authorList>
    </citation>
    <scope>NUCLEOTIDE SEQUENCE [LARGE SCALE GENOMIC DNA]</scope>
    <source>
        <strain evidence="2 3">GH-12</strain>
    </source>
</reference>
<feature type="region of interest" description="Disordered" evidence="1">
    <location>
        <begin position="69"/>
        <end position="132"/>
    </location>
</feature>
<dbReference type="Proteomes" id="UP001383192">
    <property type="component" value="Unassembled WGS sequence"/>
</dbReference>
<dbReference type="EMBL" id="JAYKXP010000034">
    <property type="protein sequence ID" value="KAK7041523.1"/>
    <property type="molecule type" value="Genomic_DNA"/>
</dbReference>
<evidence type="ECO:0000313" key="2">
    <source>
        <dbReference type="EMBL" id="KAK7041523.1"/>
    </source>
</evidence>
<gene>
    <name evidence="2" type="ORF">VNI00_009393</name>
</gene>
<evidence type="ECO:0000313" key="3">
    <source>
        <dbReference type="Proteomes" id="UP001383192"/>
    </source>
</evidence>
<sequence>MSSSDFHLDLVQVKHVDESTVDLTISSTNPVLDQLLEEPPPFITVYVDGSQLEKQPMVIRVQCLKGPARDKCPEKVTPSPEPPYKRNSMPPVKYHTNGLGPEDYSTDEDNGQFCVYATPSRPPRPPKDRARV</sequence>
<proteinExistence type="predicted"/>
<evidence type="ECO:0000256" key="1">
    <source>
        <dbReference type="SAM" id="MobiDB-lite"/>
    </source>
</evidence>
<comment type="caution">
    <text evidence="2">The sequence shown here is derived from an EMBL/GenBank/DDBJ whole genome shotgun (WGS) entry which is preliminary data.</text>
</comment>
<keyword evidence="3" id="KW-1185">Reference proteome</keyword>
<name>A0AAW0CS79_9AGAR</name>
<accession>A0AAW0CS79</accession>
<protein>
    <submittedName>
        <fullName evidence="2">Uncharacterized protein</fullName>
    </submittedName>
</protein>
<organism evidence="2 3">
    <name type="scientific">Paramarasmius palmivorus</name>
    <dbReference type="NCBI Taxonomy" id="297713"/>
    <lineage>
        <taxon>Eukaryota</taxon>
        <taxon>Fungi</taxon>
        <taxon>Dikarya</taxon>
        <taxon>Basidiomycota</taxon>
        <taxon>Agaricomycotina</taxon>
        <taxon>Agaricomycetes</taxon>
        <taxon>Agaricomycetidae</taxon>
        <taxon>Agaricales</taxon>
        <taxon>Marasmiineae</taxon>
        <taxon>Marasmiaceae</taxon>
        <taxon>Paramarasmius</taxon>
    </lineage>
</organism>